<dbReference type="InterPro" id="IPR030386">
    <property type="entry name" value="G_GB1_RHD3_dom"/>
</dbReference>
<dbReference type="GO" id="GO:0005525">
    <property type="term" value="F:GTP binding"/>
    <property type="evidence" value="ECO:0007669"/>
    <property type="project" value="UniProtKB-KW"/>
</dbReference>
<gene>
    <name evidence="5" type="ORF">chiPu_0032447</name>
</gene>
<feature type="non-terminal residue" evidence="5">
    <location>
        <position position="60"/>
    </location>
</feature>
<feature type="domain" description="GB1/RHD3-type G" evidence="4">
    <location>
        <begin position="32"/>
        <end position="60"/>
    </location>
</feature>
<dbReference type="PANTHER" id="PTHR10751">
    <property type="entry name" value="GUANYLATE BINDING PROTEIN"/>
    <property type="match status" value="1"/>
</dbReference>
<evidence type="ECO:0000256" key="1">
    <source>
        <dbReference type="ARBA" id="ARBA00022741"/>
    </source>
</evidence>
<dbReference type="Gene3D" id="3.40.50.300">
    <property type="entry name" value="P-loop containing nucleotide triphosphate hydrolases"/>
    <property type="match status" value="1"/>
</dbReference>
<keyword evidence="2" id="KW-0342">GTP-binding</keyword>
<dbReference type="Pfam" id="PF02263">
    <property type="entry name" value="GBP"/>
    <property type="match status" value="1"/>
</dbReference>
<dbReference type="InterPro" id="IPR027417">
    <property type="entry name" value="P-loop_NTPase"/>
</dbReference>
<dbReference type="SUPFAM" id="SSF52540">
    <property type="entry name" value="P-loop containing nucleoside triphosphate hydrolases"/>
    <property type="match status" value="1"/>
</dbReference>
<comment type="caution">
    <text evidence="5">The sequence shown here is derived from an EMBL/GenBank/DDBJ whole genome shotgun (WGS) entry which is preliminary data.</text>
</comment>
<dbReference type="AlphaFoldDB" id="A0A401U010"/>
<dbReference type="OrthoDB" id="2135133at2759"/>
<keyword evidence="1" id="KW-0547">Nucleotide-binding</keyword>
<sequence>METGDAIYLLELTPLGSLNLNLKAIQVLSAITQPVLVVAISGPPNTGKSYLMNRLVNRTK</sequence>
<dbReference type="GO" id="GO:0003924">
    <property type="term" value="F:GTPase activity"/>
    <property type="evidence" value="ECO:0007669"/>
    <property type="project" value="InterPro"/>
</dbReference>
<comment type="similarity">
    <text evidence="3">Belongs to the TRAFAC class dynamin-like GTPase superfamily. GB1/RHD3 GTPase family.</text>
</comment>
<protein>
    <recommendedName>
        <fullName evidence="4">GB1/RHD3-type G domain-containing protein</fullName>
    </recommendedName>
</protein>
<dbReference type="EMBL" id="BEZZ01237083">
    <property type="protein sequence ID" value="GCC48216.1"/>
    <property type="molecule type" value="Genomic_DNA"/>
</dbReference>
<organism evidence="5 6">
    <name type="scientific">Chiloscyllium punctatum</name>
    <name type="common">Brownbanded bambooshark</name>
    <name type="synonym">Hemiscyllium punctatum</name>
    <dbReference type="NCBI Taxonomy" id="137246"/>
    <lineage>
        <taxon>Eukaryota</taxon>
        <taxon>Metazoa</taxon>
        <taxon>Chordata</taxon>
        <taxon>Craniata</taxon>
        <taxon>Vertebrata</taxon>
        <taxon>Chondrichthyes</taxon>
        <taxon>Elasmobranchii</taxon>
        <taxon>Galeomorphii</taxon>
        <taxon>Galeoidea</taxon>
        <taxon>Orectolobiformes</taxon>
        <taxon>Hemiscylliidae</taxon>
        <taxon>Chiloscyllium</taxon>
    </lineage>
</organism>
<evidence type="ECO:0000313" key="5">
    <source>
        <dbReference type="EMBL" id="GCC48216.1"/>
    </source>
</evidence>
<dbReference type="Proteomes" id="UP000287033">
    <property type="component" value="Unassembled WGS sequence"/>
</dbReference>
<keyword evidence="6" id="KW-1185">Reference proteome</keyword>
<evidence type="ECO:0000256" key="2">
    <source>
        <dbReference type="ARBA" id="ARBA00023134"/>
    </source>
</evidence>
<dbReference type="InterPro" id="IPR015894">
    <property type="entry name" value="Guanylate-bd_N"/>
</dbReference>
<dbReference type="STRING" id="137246.A0A401U010"/>
<proteinExistence type="inferred from homology"/>
<name>A0A401U010_CHIPU</name>
<dbReference type="PROSITE" id="PS51715">
    <property type="entry name" value="G_GB1_RHD3"/>
    <property type="match status" value="1"/>
</dbReference>
<accession>A0A401U010</accession>
<evidence type="ECO:0000256" key="3">
    <source>
        <dbReference type="PROSITE-ProRule" id="PRU01052"/>
    </source>
</evidence>
<evidence type="ECO:0000259" key="4">
    <source>
        <dbReference type="PROSITE" id="PS51715"/>
    </source>
</evidence>
<reference evidence="5 6" key="1">
    <citation type="journal article" date="2018" name="Nat. Ecol. Evol.">
        <title>Shark genomes provide insights into elasmobranch evolution and the origin of vertebrates.</title>
        <authorList>
            <person name="Hara Y"/>
            <person name="Yamaguchi K"/>
            <person name="Onimaru K"/>
            <person name="Kadota M"/>
            <person name="Koyanagi M"/>
            <person name="Keeley SD"/>
            <person name="Tatsumi K"/>
            <person name="Tanaka K"/>
            <person name="Motone F"/>
            <person name="Kageyama Y"/>
            <person name="Nozu R"/>
            <person name="Adachi N"/>
            <person name="Nishimura O"/>
            <person name="Nakagawa R"/>
            <person name="Tanegashima C"/>
            <person name="Kiyatake I"/>
            <person name="Matsumoto R"/>
            <person name="Murakumo K"/>
            <person name="Nishida K"/>
            <person name="Terakita A"/>
            <person name="Kuratani S"/>
            <person name="Sato K"/>
            <person name="Hyodo S Kuraku.S."/>
        </authorList>
    </citation>
    <scope>NUCLEOTIDE SEQUENCE [LARGE SCALE GENOMIC DNA]</scope>
</reference>
<evidence type="ECO:0000313" key="6">
    <source>
        <dbReference type="Proteomes" id="UP000287033"/>
    </source>
</evidence>